<evidence type="ECO:0000313" key="7">
    <source>
        <dbReference type="Proteomes" id="UP001159179"/>
    </source>
</evidence>
<evidence type="ECO:0000256" key="2">
    <source>
        <dbReference type="ARBA" id="ARBA00007639"/>
    </source>
</evidence>
<dbReference type="EMBL" id="JAROYP010000017">
    <property type="protein sequence ID" value="MDH5163708.1"/>
    <property type="molecule type" value="Genomic_DNA"/>
</dbReference>
<feature type="domain" description="Periplasmic binding protein" evidence="5">
    <location>
        <begin position="51"/>
        <end position="303"/>
    </location>
</feature>
<dbReference type="InterPro" id="IPR028082">
    <property type="entry name" value="Peripla_BP_I"/>
</dbReference>
<comment type="similarity">
    <text evidence="2">Belongs to the bacterial solute-binding protein 2 family.</text>
</comment>
<evidence type="ECO:0000256" key="1">
    <source>
        <dbReference type="ARBA" id="ARBA00004196"/>
    </source>
</evidence>
<proteinExistence type="inferred from homology"/>
<evidence type="ECO:0000256" key="4">
    <source>
        <dbReference type="SAM" id="Phobius"/>
    </source>
</evidence>
<dbReference type="GO" id="GO:0030313">
    <property type="term" value="C:cell envelope"/>
    <property type="evidence" value="ECO:0007669"/>
    <property type="project" value="UniProtKB-SubCell"/>
</dbReference>
<dbReference type="InterPro" id="IPR025997">
    <property type="entry name" value="SBP_2_dom"/>
</dbReference>
<gene>
    <name evidence="6" type="ORF">P5X88_22475</name>
</gene>
<protein>
    <submittedName>
        <fullName evidence="6">Sugar-binding protein</fullName>
    </submittedName>
</protein>
<evidence type="ECO:0000313" key="6">
    <source>
        <dbReference type="EMBL" id="MDH5163708.1"/>
    </source>
</evidence>
<dbReference type="PROSITE" id="PS51257">
    <property type="entry name" value="PROKAR_LIPOPROTEIN"/>
    <property type="match status" value="1"/>
</dbReference>
<comment type="caution">
    <text evidence="6">The sequence shown here is derived from an EMBL/GenBank/DDBJ whole genome shotgun (WGS) entry which is preliminary data.</text>
</comment>
<keyword evidence="4" id="KW-0812">Transmembrane</keyword>
<comment type="subcellular location">
    <subcellularLocation>
        <location evidence="1">Cell envelope</location>
    </subcellularLocation>
</comment>
<dbReference type="PANTHER" id="PTHR46847">
    <property type="entry name" value="D-ALLOSE-BINDING PERIPLASMIC PROTEIN-RELATED"/>
    <property type="match status" value="1"/>
</dbReference>
<dbReference type="Proteomes" id="UP001159179">
    <property type="component" value="Unassembled WGS sequence"/>
</dbReference>
<evidence type="ECO:0000256" key="3">
    <source>
        <dbReference type="ARBA" id="ARBA00022729"/>
    </source>
</evidence>
<sequence length="330" mass="37029">MTRVAKLFYIVGILLFLITFTLACLYANKMHTLGKQNPGEIMPDYQYHFMLIPEELDNDYWRLVEKGAMAAAKANHILLEYVGPKQSNINEHLRKLQIAAASKVDGVLTQGYNDKQFTPVINHLVNKGVPVITVDTDAPSSQRRAYIGTDNYYSGFLAGTSLIADTKGKINVAIITGSFKAEHQKLRVKGFKDAIANEDRIHVITVEESNITRIRAAEKANKILTEHPETNAFYGTSALDGIGIAQTVVRLNRVQSTYIIAFDTINETLDYIRKGVIDATIVQKPYEMGYKAVEMMIQIQEGKTIPEINNTDTRVIHREDLIEQKGELPQ</sequence>
<keyword evidence="3" id="KW-0732">Signal</keyword>
<keyword evidence="4" id="KW-1133">Transmembrane helix</keyword>
<dbReference type="CDD" id="cd06314">
    <property type="entry name" value="PBP1_tmGBP"/>
    <property type="match status" value="1"/>
</dbReference>
<dbReference type="SUPFAM" id="SSF53822">
    <property type="entry name" value="Periplasmic binding protein-like I"/>
    <property type="match status" value="1"/>
</dbReference>
<keyword evidence="4" id="KW-0472">Membrane</keyword>
<reference evidence="6" key="1">
    <citation type="submission" date="2023-03" db="EMBL/GenBank/DDBJ databases">
        <title>Bacterial isolates from washroom surfaces on a university campus.</title>
        <authorList>
            <person name="Holman D.B."/>
            <person name="Gzyl K.E."/>
            <person name="Taheri A.E."/>
        </authorList>
    </citation>
    <scope>NUCLEOTIDE SEQUENCE</scope>
    <source>
        <strain evidence="6">RD03</strain>
    </source>
</reference>
<dbReference type="AlphaFoldDB" id="A0AAW6SZN4"/>
<dbReference type="PANTHER" id="PTHR46847:SF1">
    <property type="entry name" value="D-ALLOSE-BINDING PERIPLASMIC PROTEIN-RELATED"/>
    <property type="match status" value="1"/>
</dbReference>
<organism evidence="6 7">
    <name type="scientific">Heyndrickxia oleronia</name>
    <dbReference type="NCBI Taxonomy" id="38875"/>
    <lineage>
        <taxon>Bacteria</taxon>
        <taxon>Bacillati</taxon>
        <taxon>Bacillota</taxon>
        <taxon>Bacilli</taxon>
        <taxon>Bacillales</taxon>
        <taxon>Bacillaceae</taxon>
        <taxon>Heyndrickxia</taxon>
    </lineage>
</organism>
<dbReference type="Gene3D" id="3.40.50.2300">
    <property type="match status" value="2"/>
</dbReference>
<feature type="transmembrane region" description="Helical" evidence="4">
    <location>
        <begin position="7"/>
        <end position="28"/>
    </location>
</feature>
<accession>A0AAW6SZN4</accession>
<dbReference type="RefSeq" id="WP_071975430.1">
    <property type="nucleotide sequence ID" value="NZ_JALCJN010000004.1"/>
</dbReference>
<dbReference type="Pfam" id="PF13407">
    <property type="entry name" value="Peripla_BP_4"/>
    <property type="match status" value="1"/>
</dbReference>
<dbReference type="GO" id="GO:0030246">
    <property type="term" value="F:carbohydrate binding"/>
    <property type="evidence" value="ECO:0007669"/>
    <property type="project" value="UniProtKB-ARBA"/>
</dbReference>
<name>A0AAW6SZN4_9BACI</name>
<evidence type="ECO:0000259" key="5">
    <source>
        <dbReference type="Pfam" id="PF13407"/>
    </source>
</evidence>